<dbReference type="EMBL" id="LC171345">
    <property type="protein sequence ID" value="BAV91506.1"/>
    <property type="molecule type" value="Genomic_RNA"/>
</dbReference>
<dbReference type="GeneID" id="65216682"/>
<evidence type="ECO:0000259" key="9">
    <source>
        <dbReference type="Pfam" id="PF08462"/>
    </source>
</evidence>
<comment type="subcellular location">
    <subcellularLocation>
        <location evidence="1">Virion</location>
    </subcellularLocation>
</comment>
<feature type="region of interest" description="Disordered" evidence="7">
    <location>
        <begin position="61"/>
        <end position="81"/>
    </location>
</feature>
<comment type="similarity">
    <text evidence="2">Belongs to the icosahedral plant coat protein family.</text>
</comment>
<dbReference type="Proteomes" id="UP000289553">
    <property type="component" value="Segment"/>
</dbReference>
<feature type="domain" description="Coat protein C-terminal Carmoviral" evidence="9">
    <location>
        <begin position="257"/>
        <end position="346"/>
    </location>
</feature>
<dbReference type="InterPro" id="IPR029053">
    <property type="entry name" value="Viral_coat"/>
</dbReference>
<keyword evidence="11" id="KW-1185">Reference proteome</keyword>
<dbReference type="SUPFAM" id="SSF88633">
    <property type="entry name" value="Positive stranded ssRNA viruses"/>
    <property type="match status" value="1"/>
</dbReference>
<evidence type="ECO:0000256" key="7">
    <source>
        <dbReference type="SAM" id="MobiDB-lite"/>
    </source>
</evidence>
<evidence type="ECO:0000256" key="6">
    <source>
        <dbReference type="ARBA" id="ARBA00023060"/>
    </source>
</evidence>
<dbReference type="Pfam" id="PF00729">
    <property type="entry name" value="Viral_coat"/>
    <property type="match status" value="1"/>
</dbReference>
<organism evidence="10">
    <name type="scientific">Adonis mosaic virus</name>
    <dbReference type="NCBI Taxonomy" id="1883104"/>
    <lineage>
        <taxon>Viruses</taxon>
        <taxon>Riboviria</taxon>
        <taxon>Orthornavirae</taxon>
        <taxon>Kitrinoviricota</taxon>
        <taxon>Tolucaviricetes</taxon>
        <taxon>Tolivirales</taxon>
        <taxon>Tombusviridae</taxon>
        <taxon>Procedovirinae</taxon>
        <taxon>Alphacarmovirus</taxon>
        <taxon>Alphacarmovirus adonis</taxon>
    </lineage>
</organism>
<dbReference type="Gene3D" id="2.60.40.1780">
    <property type="entry name" value="Carmovirus coat protein"/>
    <property type="match status" value="1"/>
</dbReference>
<name>A0A1J1DNU3_9TOMB</name>
<dbReference type="Pfam" id="PF08462">
    <property type="entry name" value="Carmo_coat_C"/>
    <property type="match status" value="1"/>
</dbReference>
<dbReference type="Gene3D" id="2.60.120.20">
    <property type="match status" value="1"/>
</dbReference>
<evidence type="ECO:0000313" key="11">
    <source>
        <dbReference type="Proteomes" id="UP000289553"/>
    </source>
</evidence>
<sequence>MEKGKQIASHPVARQLAQSNVEWAKKLQTRGWSSLSTNQKRAAEAAVGYQTSVRVTVPTRVRVSNPPKKGSREGPGQAGKSMTIAREELLLTVVGTTGLVPKFQDWVINPRNVSAFPQMSLMAANFNKYKLVKFEVMYSPACSFETNGRVALGFNDDASDPVPNNRKAFYNLGKHAETAAQTPVVLTIPTDGKVRFMSDSANDDAKLVDFGRLILTTYGFDEEGLVVGELFLRYTIVLSDPTQTAKVSQMCINGSLTGPEYARPEKIGNVWQLKLLAAGSWFILLRGDVDGGWSKPSLDGGAITGSVDYTTEDGGYAVCVVEAHSENQAISTTLLSGTVVSWFVFRV</sequence>
<evidence type="ECO:0000313" key="10">
    <source>
        <dbReference type="EMBL" id="BAV91506.1"/>
    </source>
</evidence>
<feature type="domain" description="Icosahedral viral capsid protein S" evidence="8">
    <location>
        <begin position="59"/>
        <end position="244"/>
    </location>
</feature>
<dbReference type="PROSITE" id="PS00555">
    <property type="entry name" value="ICOSAH_VIR_COAT_S"/>
    <property type="match status" value="1"/>
</dbReference>
<reference evidence="10" key="1">
    <citation type="journal article" date="2017" name="Arch. Virol.">
        <title>Characterization of a new carmovirus isolated from an Adonis plant.</title>
        <authorList>
            <person name="Yasaki M."/>
            <person name="Hirano Y."/>
            <person name="Uga H."/>
            <person name="Hanada K."/>
            <person name="Uehara-Ichiki T."/>
            <person name="Toda T."/>
            <person name="Furua H."/>
            <person name="Fuji S."/>
        </authorList>
    </citation>
    <scope>NUCLEOTIDE SEQUENCE [LARGE SCALE GENOMIC DNA]</scope>
    <source>
        <strain evidence="10">HSP-2</strain>
    </source>
</reference>
<evidence type="ECO:0000256" key="1">
    <source>
        <dbReference type="ARBA" id="ARBA00004328"/>
    </source>
</evidence>
<dbReference type="KEGG" id="vg:65216682"/>
<evidence type="ECO:0000256" key="4">
    <source>
        <dbReference type="ARBA" id="ARBA00022561"/>
    </source>
</evidence>
<dbReference type="GO" id="GO:0039617">
    <property type="term" value="C:T=3 icosahedral viral capsid"/>
    <property type="evidence" value="ECO:0007669"/>
    <property type="project" value="UniProtKB-KW"/>
</dbReference>
<dbReference type="PRINTS" id="PR00233">
    <property type="entry name" value="ICOSAHEDRAL"/>
</dbReference>
<keyword evidence="6" id="KW-1142">T=3 icosahedral capsid protein</keyword>
<gene>
    <name evidence="10" type="primary">ORF4</name>
</gene>
<dbReference type="InterPro" id="IPR013669">
    <property type="entry name" value="Coat_prot_C_Carmovir"/>
</dbReference>
<keyword evidence="5" id="KW-0946">Virion</keyword>
<dbReference type="GO" id="GO:0005198">
    <property type="term" value="F:structural molecule activity"/>
    <property type="evidence" value="ECO:0007669"/>
    <property type="project" value="InterPro"/>
</dbReference>
<proteinExistence type="inferred from homology"/>
<evidence type="ECO:0000256" key="5">
    <source>
        <dbReference type="ARBA" id="ARBA00022844"/>
    </source>
</evidence>
<keyword evidence="4" id="KW-0167">Capsid protein</keyword>
<dbReference type="InterPro" id="IPR000937">
    <property type="entry name" value="Capsid_prot_S-dom_vir"/>
</dbReference>
<protein>
    <recommendedName>
        <fullName evidence="3">Capsid protein</fullName>
    </recommendedName>
</protein>
<dbReference type="RefSeq" id="YP_009553483.1">
    <property type="nucleotide sequence ID" value="NC_040794.1"/>
</dbReference>
<evidence type="ECO:0000259" key="8">
    <source>
        <dbReference type="Pfam" id="PF00729"/>
    </source>
</evidence>
<evidence type="ECO:0000256" key="3">
    <source>
        <dbReference type="ARBA" id="ARBA00018091"/>
    </source>
</evidence>
<evidence type="ECO:0000256" key="2">
    <source>
        <dbReference type="ARBA" id="ARBA00007446"/>
    </source>
</evidence>
<accession>A0A1J1DNU3</accession>